<evidence type="ECO:0000256" key="5">
    <source>
        <dbReference type="ARBA" id="ARBA00022679"/>
    </source>
</evidence>
<proteinExistence type="inferred from homology"/>
<keyword evidence="4 11" id="KW-0963">Cytoplasm</keyword>
<dbReference type="EMBL" id="JAHLOQ010000016">
    <property type="protein sequence ID" value="MBU5336222.1"/>
    <property type="molecule type" value="Genomic_DNA"/>
</dbReference>
<comment type="similarity">
    <text evidence="11 12">Belongs to the uridine kinase family.</text>
</comment>
<comment type="pathway">
    <text evidence="11 12">Pyrimidine metabolism; UMP biosynthesis via salvage pathway; UMP from uridine: step 1/1.</text>
</comment>
<dbReference type="Pfam" id="PF00485">
    <property type="entry name" value="PRK"/>
    <property type="match status" value="1"/>
</dbReference>
<organism evidence="14 15">
    <name type="scientific">Intestinibacter bartlettii</name>
    <dbReference type="NCBI Taxonomy" id="261299"/>
    <lineage>
        <taxon>Bacteria</taxon>
        <taxon>Bacillati</taxon>
        <taxon>Bacillota</taxon>
        <taxon>Clostridia</taxon>
        <taxon>Peptostreptococcales</taxon>
        <taxon>Peptostreptococcaceae</taxon>
        <taxon>Intestinibacter</taxon>
    </lineage>
</organism>
<evidence type="ECO:0000256" key="4">
    <source>
        <dbReference type="ARBA" id="ARBA00022490"/>
    </source>
</evidence>
<reference evidence="14 15" key="1">
    <citation type="submission" date="2021-06" db="EMBL/GenBank/DDBJ databases">
        <authorList>
            <person name="Sun Q."/>
            <person name="Li D."/>
        </authorList>
    </citation>
    <scope>NUCLEOTIDE SEQUENCE [LARGE SCALE GENOMIC DNA]</scope>
    <source>
        <strain evidence="14 15">N19</strain>
    </source>
</reference>
<evidence type="ECO:0000256" key="1">
    <source>
        <dbReference type="ARBA" id="ARBA00004496"/>
    </source>
</evidence>
<comment type="subcellular location">
    <subcellularLocation>
        <location evidence="1 11 12">Cytoplasm</location>
    </subcellularLocation>
</comment>
<dbReference type="RefSeq" id="WP_216569349.1">
    <property type="nucleotide sequence ID" value="NZ_JAHLOQ010000016.1"/>
</dbReference>
<gene>
    <name evidence="11 14" type="primary">udk</name>
    <name evidence="14" type="ORF">KQI20_07200</name>
</gene>
<keyword evidence="8 11" id="KW-0067">ATP-binding</keyword>
<dbReference type="Proteomes" id="UP001196301">
    <property type="component" value="Unassembled WGS sequence"/>
</dbReference>
<feature type="domain" description="Phosphoribulokinase/uridine kinase" evidence="13">
    <location>
        <begin position="7"/>
        <end position="191"/>
    </location>
</feature>
<comment type="pathway">
    <text evidence="2 11 12">Pyrimidine metabolism; CTP biosynthesis via salvage pathway; CTP from cytidine: step 1/3.</text>
</comment>
<evidence type="ECO:0000256" key="12">
    <source>
        <dbReference type="RuleBase" id="RU003825"/>
    </source>
</evidence>
<dbReference type="NCBIfam" id="NF004018">
    <property type="entry name" value="PRK05480.1"/>
    <property type="match status" value="1"/>
</dbReference>
<comment type="catalytic activity">
    <reaction evidence="11 12">
        <text>uridine + ATP = UMP + ADP + H(+)</text>
        <dbReference type="Rhea" id="RHEA:16825"/>
        <dbReference type="ChEBI" id="CHEBI:15378"/>
        <dbReference type="ChEBI" id="CHEBI:16704"/>
        <dbReference type="ChEBI" id="CHEBI:30616"/>
        <dbReference type="ChEBI" id="CHEBI:57865"/>
        <dbReference type="ChEBI" id="CHEBI:456216"/>
        <dbReference type="EC" id="2.7.1.48"/>
    </reaction>
</comment>
<dbReference type="CDD" id="cd02023">
    <property type="entry name" value="UMPK"/>
    <property type="match status" value="1"/>
</dbReference>
<comment type="caution">
    <text evidence="14">The sequence shown here is derived from an EMBL/GenBank/DDBJ whole genome shotgun (WGS) entry which is preliminary data.</text>
</comment>
<evidence type="ECO:0000256" key="2">
    <source>
        <dbReference type="ARBA" id="ARBA00004784"/>
    </source>
</evidence>
<evidence type="ECO:0000256" key="8">
    <source>
        <dbReference type="ARBA" id="ARBA00022840"/>
    </source>
</evidence>
<sequence>MKKDICIVGIAGGSASGKTTIVNNIKELFQNDIELISHDNYYLSNDDKTMEERVKLNYDHPSSFDTDKMIEDVKKLKAGEVIYRPVYDYTKHTRAEEVVEVHPKKVIILEGILILEDPRLRDLMDIKVFVDTDADERLMRRILRDTQERGRTVESVLNQYVTTVKPMHEQFVEPSKKYADIIIPRGGENKIGIHILQEHLKLMLG</sequence>
<accession>A0ABS6DWW6</accession>
<evidence type="ECO:0000313" key="15">
    <source>
        <dbReference type="Proteomes" id="UP001196301"/>
    </source>
</evidence>
<name>A0ABS6DWW6_9FIRM</name>
<evidence type="ECO:0000256" key="7">
    <source>
        <dbReference type="ARBA" id="ARBA00022777"/>
    </source>
</evidence>
<comment type="catalytic activity">
    <reaction evidence="12">
        <text>cytidine + ATP = CMP + ADP + H(+)</text>
        <dbReference type="Rhea" id="RHEA:24674"/>
        <dbReference type="ChEBI" id="CHEBI:15378"/>
        <dbReference type="ChEBI" id="CHEBI:17562"/>
        <dbReference type="ChEBI" id="CHEBI:30616"/>
        <dbReference type="ChEBI" id="CHEBI:60377"/>
        <dbReference type="ChEBI" id="CHEBI:456216"/>
        <dbReference type="EC" id="2.7.1.48"/>
    </reaction>
</comment>
<evidence type="ECO:0000256" key="9">
    <source>
        <dbReference type="ARBA" id="ARBA00030641"/>
    </source>
</evidence>
<evidence type="ECO:0000256" key="6">
    <source>
        <dbReference type="ARBA" id="ARBA00022741"/>
    </source>
</evidence>
<evidence type="ECO:0000256" key="10">
    <source>
        <dbReference type="ARBA" id="ARBA00031452"/>
    </source>
</evidence>
<dbReference type="NCBIfam" id="TIGR00235">
    <property type="entry name" value="udk"/>
    <property type="match status" value="1"/>
</dbReference>
<dbReference type="GO" id="GO:0004849">
    <property type="term" value="F:uridine kinase activity"/>
    <property type="evidence" value="ECO:0007669"/>
    <property type="project" value="UniProtKB-EC"/>
</dbReference>
<dbReference type="InterPro" id="IPR026008">
    <property type="entry name" value="Uridine_kinase"/>
</dbReference>
<keyword evidence="5 11" id="KW-0808">Transferase</keyword>
<keyword evidence="7 11" id="KW-0418">Kinase</keyword>
<dbReference type="PANTHER" id="PTHR10285">
    <property type="entry name" value="URIDINE KINASE"/>
    <property type="match status" value="1"/>
</dbReference>
<keyword evidence="15" id="KW-1185">Reference proteome</keyword>
<dbReference type="EC" id="2.7.1.48" evidence="11 12"/>
<keyword evidence="6 11" id="KW-0547">Nucleotide-binding</keyword>
<evidence type="ECO:0000259" key="13">
    <source>
        <dbReference type="Pfam" id="PF00485"/>
    </source>
</evidence>
<evidence type="ECO:0000256" key="3">
    <source>
        <dbReference type="ARBA" id="ARBA00021478"/>
    </source>
</evidence>
<dbReference type="InterPro" id="IPR000764">
    <property type="entry name" value="Uridine_kinase-like"/>
</dbReference>
<dbReference type="InterPro" id="IPR006083">
    <property type="entry name" value="PRK/URK"/>
</dbReference>
<protein>
    <recommendedName>
        <fullName evidence="3 11">Uridine kinase</fullName>
        <ecNumber evidence="11 12">2.7.1.48</ecNumber>
    </recommendedName>
    <alternativeName>
        <fullName evidence="9 11">Cytidine monophosphokinase</fullName>
    </alternativeName>
    <alternativeName>
        <fullName evidence="10 11">Uridine monophosphokinase</fullName>
    </alternativeName>
</protein>
<evidence type="ECO:0000256" key="11">
    <source>
        <dbReference type="HAMAP-Rule" id="MF_00551"/>
    </source>
</evidence>
<dbReference type="HAMAP" id="MF_00551">
    <property type="entry name" value="Uridine_kinase"/>
    <property type="match status" value="1"/>
</dbReference>
<feature type="binding site" evidence="11">
    <location>
        <begin position="12"/>
        <end position="19"/>
    </location>
    <ligand>
        <name>ATP</name>
        <dbReference type="ChEBI" id="CHEBI:30616"/>
    </ligand>
</feature>
<evidence type="ECO:0000313" key="14">
    <source>
        <dbReference type="EMBL" id="MBU5336222.1"/>
    </source>
</evidence>